<dbReference type="SUPFAM" id="SSF89811">
    <property type="entry name" value="Amyloid beta a4 protein copper binding domain (domain 2)"/>
    <property type="match status" value="1"/>
</dbReference>
<keyword evidence="6" id="KW-0186">Copper</keyword>
<accession>A0ABP0GV57</accession>
<dbReference type="InterPro" id="IPR008154">
    <property type="entry name" value="Amyloid_glyco_extra"/>
</dbReference>
<dbReference type="SUPFAM" id="SSF109843">
    <property type="entry name" value="CAPPD, an extracellular domain of amyloid beta A4 protein"/>
    <property type="match status" value="1"/>
</dbReference>
<keyword evidence="18" id="KW-1185">Reference proteome</keyword>
<dbReference type="Proteomes" id="UP001642483">
    <property type="component" value="Unassembled WGS sequence"/>
</dbReference>
<keyword evidence="9" id="KW-0325">Glycoprotein</keyword>
<feature type="domain" description="E2" evidence="16">
    <location>
        <begin position="309"/>
        <end position="502"/>
    </location>
</feature>
<dbReference type="PROSITE" id="PS00320">
    <property type="entry name" value="APP_INTRA"/>
    <property type="match status" value="1"/>
</dbReference>
<comment type="similarity">
    <text evidence="10">Belongs to the APP family.</text>
</comment>
<dbReference type="Gene3D" id="3.90.570.10">
    <property type="entry name" value="Amyloidogenic glycoprotein, heparin-binding domain"/>
    <property type="match status" value="1"/>
</dbReference>
<evidence type="ECO:0000256" key="2">
    <source>
        <dbReference type="ARBA" id="ARBA00022692"/>
    </source>
</evidence>
<feature type="compositionally biased region" description="Low complexity" evidence="11">
    <location>
        <begin position="290"/>
        <end position="305"/>
    </location>
</feature>
<dbReference type="SUPFAM" id="SSF57362">
    <property type="entry name" value="BPTI-like"/>
    <property type="match status" value="1"/>
</dbReference>
<evidence type="ECO:0000259" key="16">
    <source>
        <dbReference type="PROSITE" id="PS51870"/>
    </source>
</evidence>
<comment type="caution">
    <text evidence="10">Lacks conserved residue(s) required for the propagation of feature annotation.</text>
</comment>
<evidence type="ECO:0000256" key="1">
    <source>
        <dbReference type="ARBA" id="ARBA00004479"/>
    </source>
</evidence>
<comment type="caution">
    <text evidence="17">The sequence shown here is derived from an EMBL/GenBank/DDBJ whole genome shotgun (WGS) entry which is preliminary data.</text>
</comment>
<dbReference type="PANTHER" id="PTHR23103:SF15">
    <property type="entry name" value="AMYLOID-BETA-LIKE PROTEIN"/>
    <property type="match status" value="1"/>
</dbReference>
<evidence type="ECO:0008006" key="19">
    <source>
        <dbReference type="Google" id="ProtNLM"/>
    </source>
</evidence>
<evidence type="ECO:0000256" key="4">
    <source>
        <dbReference type="ARBA" id="ARBA00022729"/>
    </source>
</evidence>
<evidence type="ECO:0000256" key="7">
    <source>
        <dbReference type="ARBA" id="ARBA00023136"/>
    </source>
</evidence>
<feature type="transmembrane region" description="Helical" evidence="12">
    <location>
        <begin position="676"/>
        <end position="700"/>
    </location>
</feature>
<feature type="domain" description="BPTI/Kunitz inhibitor" evidence="14">
    <location>
        <begin position="211"/>
        <end position="261"/>
    </location>
</feature>
<proteinExistence type="inferred from homology"/>
<keyword evidence="4 13" id="KW-0732">Signal</keyword>
<dbReference type="PRINTS" id="PR00759">
    <property type="entry name" value="BASICPTASE"/>
</dbReference>
<dbReference type="InterPro" id="IPR002223">
    <property type="entry name" value="Kunitz_BPTI"/>
</dbReference>
<keyword evidence="5 12" id="KW-1133">Transmembrane helix</keyword>
<feature type="region of interest" description="Disordered" evidence="11">
    <location>
        <begin position="282"/>
        <end position="312"/>
    </location>
</feature>
<dbReference type="Pfam" id="PF12925">
    <property type="entry name" value="APP_E2"/>
    <property type="match status" value="1"/>
</dbReference>
<protein>
    <recommendedName>
        <fullName evidence="19">Amyloid-beta A4 protein</fullName>
    </recommendedName>
</protein>
<keyword evidence="3" id="KW-0479">Metal-binding</keyword>
<keyword evidence="2 12" id="KW-0812">Transmembrane</keyword>
<feature type="domain" description="E1" evidence="15">
    <location>
        <begin position="25"/>
        <end position="188"/>
    </location>
</feature>
<dbReference type="InterPro" id="IPR036669">
    <property type="entry name" value="Amyloid_Cu-bd_sf"/>
</dbReference>
<dbReference type="SUPFAM" id="SSF56491">
    <property type="entry name" value="A heparin-binding domain"/>
    <property type="match status" value="1"/>
</dbReference>
<gene>
    <name evidence="17" type="ORF">CVLEPA_LOCUS28022</name>
</gene>
<dbReference type="InterPro" id="IPR020901">
    <property type="entry name" value="Prtase_inh_Kunz-CS"/>
</dbReference>
<dbReference type="PRINTS" id="PR00203">
    <property type="entry name" value="AMYLOIDA4"/>
</dbReference>
<dbReference type="InterPro" id="IPR011178">
    <property type="entry name" value="Amyloid_glyco_Cu-bd"/>
</dbReference>
<feature type="region of interest" description="Disordered" evidence="11">
    <location>
        <begin position="590"/>
        <end position="643"/>
    </location>
</feature>
<dbReference type="InterPro" id="IPR008155">
    <property type="entry name" value="Amyloid_glyco"/>
</dbReference>
<name>A0ABP0GV57_CLALP</name>
<dbReference type="CDD" id="cd00109">
    <property type="entry name" value="Kunitz-type"/>
    <property type="match status" value="1"/>
</dbReference>
<dbReference type="InterPro" id="IPR024329">
    <property type="entry name" value="Amyloid_glyco_E2_domain"/>
</dbReference>
<evidence type="ECO:0000259" key="14">
    <source>
        <dbReference type="PROSITE" id="PS50279"/>
    </source>
</evidence>
<dbReference type="InterPro" id="IPR036176">
    <property type="entry name" value="E2_sf"/>
</dbReference>
<reference evidence="17 18" key="1">
    <citation type="submission" date="2024-02" db="EMBL/GenBank/DDBJ databases">
        <authorList>
            <person name="Daric V."/>
            <person name="Darras S."/>
        </authorList>
    </citation>
    <scope>NUCLEOTIDE SEQUENCE [LARGE SCALE GENOMIC DNA]</scope>
</reference>
<dbReference type="PROSITE" id="PS50279">
    <property type="entry name" value="BPTI_KUNITZ_2"/>
    <property type="match status" value="1"/>
</dbReference>
<feature type="signal peptide" evidence="13">
    <location>
        <begin position="1"/>
        <end position="17"/>
    </location>
</feature>
<feature type="chain" id="PRO_5045430921" description="Amyloid-beta A4 protein" evidence="13">
    <location>
        <begin position="18"/>
        <end position="749"/>
    </location>
</feature>
<keyword evidence="8" id="KW-1015">Disulfide bond</keyword>
<dbReference type="InterPro" id="IPR015849">
    <property type="entry name" value="Amyloid_glyco_heparin-bd"/>
</dbReference>
<evidence type="ECO:0000256" key="9">
    <source>
        <dbReference type="ARBA" id="ARBA00023180"/>
    </source>
</evidence>
<dbReference type="PANTHER" id="PTHR23103">
    <property type="entry name" value="ALZHEIMER'S DISEASE BETA-AMYLOID RELATED"/>
    <property type="match status" value="1"/>
</dbReference>
<comment type="subcellular location">
    <subcellularLocation>
        <location evidence="1">Membrane</location>
        <topology evidence="1">Single-pass type I membrane protein</topology>
    </subcellularLocation>
</comment>
<dbReference type="EMBL" id="CAWYQH010000141">
    <property type="protein sequence ID" value="CAK8694669.1"/>
    <property type="molecule type" value="Genomic_DNA"/>
</dbReference>
<dbReference type="Pfam" id="PF00014">
    <property type="entry name" value="Kunitz_BPTI"/>
    <property type="match status" value="1"/>
</dbReference>
<evidence type="ECO:0000256" key="13">
    <source>
        <dbReference type="SAM" id="SignalP"/>
    </source>
</evidence>
<dbReference type="SMART" id="SM00131">
    <property type="entry name" value="KU"/>
    <property type="match status" value="1"/>
</dbReference>
<dbReference type="InterPro" id="IPR036454">
    <property type="entry name" value="Amyloid_glyco_heparin-bd_sf"/>
</dbReference>
<evidence type="ECO:0000313" key="17">
    <source>
        <dbReference type="EMBL" id="CAK8694669.1"/>
    </source>
</evidence>
<feature type="region of interest" description="CuBD subdomain" evidence="10">
    <location>
        <begin position="129"/>
        <end position="188"/>
    </location>
</feature>
<feature type="compositionally biased region" description="Acidic residues" evidence="11">
    <location>
        <begin position="594"/>
        <end position="643"/>
    </location>
</feature>
<dbReference type="Pfam" id="PF10515">
    <property type="entry name" value="APP_amyloid"/>
    <property type="match status" value="1"/>
</dbReference>
<dbReference type="PROSITE" id="PS51870">
    <property type="entry name" value="APP_E2"/>
    <property type="match status" value="1"/>
</dbReference>
<evidence type="ECO:0000256" key="12">
    <source>
        <dbReference type="SAM" id="Phobius"/>
    </source>
</evidence>
<dbReference type="Pfam" id="PF12924">
    <property type="entry name" value="APP_Cu_bd"/>
    <property type="match status" value="1"/>
</dbReference>
<evidence type="ECO:0000256" key="8">
    <source>
        <dbReference type="ARBA" id="ARBA00023157"/>
    </source>
</evidence>
<evidence type="ECO:0000259" key="15">
    <source>
        <dbReference type="PROSITE" id="PS51869"/>
    </source>
</evidence>
<evidence type="ECO:0000256" key="3">
    <source>
        <dbReference type="ARBA" id="ARBA00022723"/>
    </source>
</evidence>
<feature type="region of interest" description="GFLD subdomain" evidence="10">
    <location>
        <begin position="25"/>
        <end position="121"/>
    </location>
</feature>
<evidence type="ECO:0000256" key="5">
    <source>
        <dbReference type="ARBA" id="ARBA00022989"/>
    </source>
</evidence>
<evidence type="ECO:0000256" key="6">
    <source>
        <dbReference type="ARBA" id="ARBA00023008"/>
    </source>
</evidence>
<dbReference type="SMART" id="SM00006">
    <property type="entry name" value="A4_EXTRA"/>
    <property type="match status" value="1"/>
</dbReference>
<evidence type="ECO:0000313" key="18">
    <source>
        <dbReference type="Proteomes" id="UP001642483"/>
    </source>
</evidence>
<sequence length="749" mass="84986">MVFQFWTLLFLIGVSFAEIKATSQDSFVPAIAMVCGKNTQYRDLSTGEWVTDPTGEKDCMDTPEKILAYCQEVYPDLHITSTEKGTKVKVNAWCALGNRGPKCKGHAHSVTPFTCVVGPNEAPALTVPSGCSFQHVKNSSLCQDRDYWVNAAHERCQDMEMELQDGYTPIEECATSAWHGIELVCCPDMVVPSKKKAESKPVPKAPLDPICSLPKVIGMCRAAFQAFYYNTESGQCEHFIYGGCGGNENNFPTMGDCMKKCHVDDPLLDLSIFQGLGPVMLGNPQKLETQESTTTETTTTTTTSSKNQSSASYFDTGLDPENELELFMNGKMDQVKQHQAKLAQAMSDWDAAKDHWLTSRGSPAEKDKINSDYQQMIDALDTELTKQLQQLTDVHQARLDAILVNTRQSNYHNFLQELNAEDPVASHVLRAFRHYLNDEQRDQQHVMHHLNRDQEEPSAPTAVLPKLQARLSAIQNRVHGALNLIQQHPDIADDIQDDIDSLMEGFLPSVSLDLDNLSDGKTKEISLEVDESEAVMIDQGGLPAEVDEEVDVTEEVDEEYYDDDDDEEYDYDDDDEYISDQEVEALTPNIEVEERVEDDEYYDDDDEDDELNLDSDDNSDDVEELDVDDDDEDDYVEDDDDKEDNYLNLDIDKYYPVDPQPLYIADVHKSYSEYTWLRWMGIFGGCLLLTVIVLGVLRYYQVKKHRSQKFARVQVDDHLTPEERQLLQMQQNGYENPTYKFFEKQQLIA</sequence>
<dbReference type="Gene3D" id="4.10.410.10">
    <property type="entry name" value="Pancreatic trypsin inhibitor Kunitz domain"/>
    <property type="match status" value="1"/>
</dbReference>
<evidence type="ECO:0000256" key="10">
    <source>
        <dbReference type="PROSITE-ProRule" id="PRU01217"/>
    </source>
</evidence>
<dbReference type="Pfam" id="PF02177">
    <property type="entry name" value="APP_N"/>
    <property type="match status" value="1"/>
</dbReference>
<dbReference type="InterPro" id="IPR036880">
    <property type="entry name" value="Kunitz_BPTI_sf"/>
</dbReference>
<dbReference type="PROSITE" id="PS51869">
    <property type="entry name" value="APP_E1"/>
    <property type="match status" value="1"/>
</dbReference>
<evidence type="ECO:0000256" key="11">
    <source>
        <dbReference type="SAM" id="MobiDB-lite"/>
    </source>
</evidence>
<dbReference type="PROSITE" id="PS00280">
    <property type="entry name" value="BPTI_KUNITZ_1"/>
    <property type="match status" value="1"/>
</dbReference>
<dbReference type="InterPro" id="IPR011993">
    <property type="entry name" value="PH-like_dom_sf"/>
</dbReference>
<organism evidence="17 18">
    <name type="scientific">Clavelina lepadiformis</name>
    <name type="common">Light-bulb sea squirt</name>
    <name type="synonym">Ascidia lepadiformis</name>
    <dbReference type="NCBI Taxonomy" id="159417"/>
    <lineage>
        <taxon>Eukaryota</taxon>
        <taxon>Metazoa</taxon>
        <taxon>Chordata</taxon>
        <taxon>Tunicata</taxon>
        <taxon>Ascidiacea</taxon>
        <taxon>Aplousobranchia</taxon>
        <taxon>Clavelinidae</taxon>
        <taxon>Clavelina</taxon>
    </lineage>
</organism>
<dbReference type="Gene3D" id="2.30.29.30">
    <property type="entry name" value="Pleckstrin-homology domain (PH domain)/Phosphotyrosine-binding domain (PTB)"/>
    <property type="match status" value="1"/>
</dbReference>
<dbReference type="InterPro" id="IPR019543">
    <property type="entry name" value="APP_amyloid_C"/>
</dbReference>
<dbReference type="Gene3D" id="3.30.1490.140">
    <property type="entry name" value="Amyloidogenic glycoprotein, copper-binding domain"/>
    <property type="match status" value="1"/>
</dbReference>
<dbReference type="Gene3D" id="1.20.120.770">
    <property type="entry name" value="Amyloid precursor protein, E2 domain"/>
    <property type="match status" value="1"/>
</dbReference>
<dbReference type="InterPro" id="IPR019745">
    <property type="entry name" value="Amyloid_glyco_intracell_CS"/>
</dbReference>
<keyword evidence="7 12" id="KW-0472">Membrane</keyword>